<gene>
    <name evidence="1" type="ORF">XH99_02105</name>
</gene>
<name>A0A4Q0SHY2_9BRAD</name>
<evidence type="ECO:0000313" key="2">
    <source>
        <dbReference type="Proteomes" id="UP000289546"/>
    </source>
</evidence>
<dbReference type="Proteomes" id="UP000289546">
    <property type="component" value="Unassembled WGS sequence"/>
</dbReference>
<evidence type="ECO:0000313" key="1">
    <source>
        <dbReference type="EMBL" id="RXH38068.1"/>
    </source>
</evidence>
<dbReference type="AlphaFoldDB" id="A0A4Q0SHY2"/>
<accession>A0A4Q0SHY2</accession>
<proteinExistence type="predicted"/>
<keyword evidence="2" id="KW-1185">Reference proteome</keyword>
<dbReference type="EMBL" id="LBJQ01000006">
    <property type="protein sequence ID" value="RXH38068.1"/>
    <property type="molecule type" value="Genomic_DNA"/>
</dbReference>
<reference evidence="1 2" key="1">
    <citation type="submission" date="2015-04" db="EMBL/GenBank/DDBJ databases">
        <title>Comparative genomics of rhizobia nodulating Arachis hypogaea in China.</title>
        <authorList>
            <person name="Li Y."/>
        </authorList>
    </citation>
    <scope>NUCLEOTIDE SEQUENCE [LARGE SCALE GENOMIC DNA]</scope>
    <source>
        <strain evidence="1 2">CCBAU 51757</strain>
    </source>
</reference>
<organism evidence="1 2">
    <name type="scientific">Bradyrhizobium nanningense</name>
    <dbReference type="NCBI Taxonomy" id="1325118"/>
    <lineage>
        <taxon>Bacteria</taxon>
        <taxon>Pseudomonadati</taxon>
        <taxon>Pseudomonadota</taxon>
        <taxon>Alphaproteobacteria</taxon>
        <taxon>Hyphomicrobiales</taxon>
        <taxon>Nitrobacteraceae</taxon>
        <taxon>Bradyrhizobium</taxon>
    </lineage>
</organism>
<comment type="caution">
    <text evidence="1">The sequence shown here is derived from an EMBL/GenBank/DDBJ whole genome shotgun (WGS) entry which is preliminary data.</text>
</comment>
<protein>
    <submittedName>
        <fullName evidence="1">Uncharacterized protein</fullName>
    </submittedName>
</protein>
<sequence>MRDFARCPTVHVFLEDAPDHLCLGLDDDSLAALSRDRSVSVCEATSRQTLLDAACLATPHLVRVVLAIELSDQATKTNQHGVHDAFVDCSDLDAEKR</sequence>